<feature type="transmembrane region" description="Helical" evidence="1">
    <location>
        <begin position="112"/>
        <end position="133"/>
    </location>
</feature>
<accession>A0ABV4KTH3</accession>
<feature type="transmembrane region" description="Helical" evidence="1">
    <location>
        <begin position="50"/>
        <end position="73"/>
    </location>
</feature>
<organism evidence="2 3">
    <name type="scientific">Vibrio atlanticus</name>
    <dbReference type="NCBI Taxonomy" id="693153"/>
    <lineage>
        <taxon>Bacteria</taxon>
        <taxon>Pseudomonadati</taxon>
        <taxon>Pseudomonadota</taxon>
        <taxon>Gammaproteobacteria</taxon>
        <taxon>Vibrionales</taxon>
        <taxon>Vibrionaceae</taxon>
        <taxon>Vibrio</taxon>
    </lineage>
</organism>
<keyword evidence="1" id="KW-0812">Transmembrane</keyword>
<dbReference type="Proteomes" id="UP001569175">
    <property type="component" value="Unassembled WGS sequence"/>
</dbReference>
<name>A0ABV4KTH3_9VIBR</name>
<dbReference type="EMBL" id="JBGOOL010000095">
    <property type="protein sequence ID" value="MEZ8055721.1"/>
    <property type="molecule type" value="Genomic_DNA"/>
</dbReference>
<keyword evidence="3" id="KW-1185">Reference proteome</keyword>
<comment type="caution">
    <text evidence="2">The sequence shown here is derived from an EMBL/GenBank/DDBJ whole genome shotgun (WGS) entry which is preliminary data.</text>
</comment>
<evidence type="ECO:0000256" key="1">
    <source>
        <dbReference type="SAM" id="Phobius"/>
    </source>
</evidence>
<sequence length="136" mass="15705">MKRRDFLVEHIMGKAFIEDVMKSIAWTTLCGAVYAISLSSIKTGNIYQGVLVFILFIMLSTLAVIYVAMHIVIPLDAAMYPEDPYWDEKKSEVKGMSKGYEVLKIIFTRWKIFYLMLTMGYFLYANEVTEYILSKA</sequence>
<evidence type="ECO:0000313" key="3">
    <source>
        <dbReference type="Proteomes" id="UP001569175"/>
    </source>
</evidence>
<reference evidence="2 3" key="1">
    <citation type="submission" date="2024-06" db="EMBL/GenBank/DDBJ databases">
        <authorList>
            <person name="Steensen K."/>
            <person name="Seneca J."/>
            <person name="Bartlau N."/>
            <person name="Yu A.X."/>
            <person name="Polz M.F."/>
        </authorList>
    </citation>
    <scope>NUCLEOTIDE SEQUENCE [LARGE SCALE GENOMIC DNA]</scope>
    <source>
        <strain evidence="2 3">1F9</strain>
    </source>
</reference>
<protein>
    <submittedName>
        <fullName evidence="2">Uncharacterized protein</fullName>
    </submittedName>
</protein>
<keyword evidence="1" id="KW-1133">Transmembrane helix</keyword>
<keyword evidence="1" id="KW-0472">Membrane</keyword>
<proteinExistence type="predicted"/>
<dbReference type="RefSeq" id="WP_371690787.1">
    <property type="nucleotide sequence ID" value="NZ_JBGOOL010000095.1"/>
</dbReference>
<evidence type="ECO:0000313" key="2">
    <source>
        <dbReference type="EMBL" id="MEZ8055721.1"/>
    </source>
</evidence>
<gene>
    <name evidence="2" type="ORF">ACED57_21660</name>
</gene>